<protein>
    <recommendedName>
        <fullName evidence="2">DRBM domain-containing protein</fullName>
    </recommendedName>
</protein>
<dbReference type="Pfam" id="PF00035">
    <property type="entry name" value="dsrm"/>
    <property type="match status" value="1"/>
</dbReference>
<accession>A0AAD7B5W0</accession>
<evidence type="ECO:0000259" key="2">
    <source>
        <dbReference type="PROSITE" id="PS50137"/>
    </source>
</evidence>
<sequence>GTVALNNYLQSKGRVAALSWEDSASGSKSAPIWTCNCKISGEIMGTGTASMKKKARDVAANQALQSLTEESR</sequence>
<dbReference type="SMART" id="SM00358">
    <property type="entry name" value="DSRM"/>
    <property type="match status" value="1"/>
</dbReference>
<name>A0AAD7B5W0_9AGAR</name>
<reference evidence="3" key="1">
    <citation type="submission" date="2023-03" db="EMBL/GenBank/DDBJ databases">
        <title>Massive genome expansion in bonnet fungi (Mycena s.s.) driven by repeated elements and novel gene families across ecological guilds.</title>
        <authorList>
            <consortium name="Lawrence Berkeley National Laboratory"/>
            <person name="Harder C.B."/>
            <person name="Miyauchi S."/>
            <person name="Viragh M."/>
            <person name="Kuo A."/>
            <person name="Thoen E."/>
            <person name="Andreopoulos B."/>
            <person name="Lu D."/>
            <person name="Skrede I."/>
            <person name="Drula E."/>
            <person name="Henrissat B."/>
            <person name="Morin E."/>
            <person name="Kohler A."/>
            <person name="Barry K."/>
            <person name="LaButti K."/>
            <person name="Morin E."/>
            <person name="Salamov A."/>
            <person name="Lipzen A."/>
            <person name="Mereny Z."/>
            <person name="Hegedus B."/>
            <person name="Baldrian P."/>
            <person name="Stursova M."/>
            <person name="Weitz H."/>
            <person name="Taylor A."/>
            <person name="Grigoriev I.V."/>
            <person name="Nagy L.G."/>
            <person name="Martin F."/>
            <person name="Kauserud H."/>
        </authorList>
    </citation>
    <scope>NUCLEOTIDE SEQUENCE</scope>
    <source>
        <strain evidence="3">9284</strain>
    </source>
</reference>
<evidence type="ECO:0000313" key="3">
    <source>
        <dbReference type="EMBL" id="KAJ7610973.1"/>
    </source>
</evidence>
<dbReference type="Gene3D" id="3.30.160.20">
    <property type="match status" value="1"/>
</dbReference>
<evidence type="ECO:0000256" key="1">
    <source>
        <dbReference type="PROSITE-ProRule" id="PRU00266"/>
    </source>
</evidence>
<feature type="non-terminal residue" evidence="3">
    <location>
        <position position="72"/>
    </location>
</feature>
<dbReference type="InterPro" id="IPR014720">
    <property type="entry name" value="dsRBD_dom"/>
</dbReference>
<dbReference type="Proteomes" id="UP001221142">
    <property type="component" value="Unassembled WGS sequence"/>
</dbReference>
<keyword evidence="1" id="KW-0694">RNA-binding</keyword>
<proteinExistence type="predicted"/>
<comment type="caution">
    <text evidence="3">The sequence shown here is derived from an EMBL/GenBank/DDBJ whole genome shotgun (WGS) entry which is preliminary data.</text>
</comment>
<evidence type="ECO:0000313" key="4">
    <source>
        <dbReference type="Proteomes" id="UP001221142"/>
    </source>
</evidence>
<dbReference type="GO" id="GO:0003723">
    <property type="term" value="F:RNA binding"/>
    <property type="evidence" value="ECO:0007669"/>
    <property type="project" value="UniProtKB-UniRule"/>
</dbReference>
<organism evidence="3 4">
    <name type="scientific">Roridomyces roridus</name>
    <dbReference type="NCBI Taxonomy" id="1738132"/>
    <lineage>
        <taxon>Eukaryota</taxon>
        <taxon>Fungi</taxon>
        <taxon>Dikarya</taxon>
        <taxon>Basidiomycota</taxon>
        <taxon>Agaricomycotina</taxon>
        <taxon>Agaricomycetes</taxon>
        <taxon>Agaricomycetidae</taxon>
        <taxon>Agaricales</taxon>
        <taxon>Marasmiineae</taxon>
        <taxon>Mycenaceae</taxon>
        <taxon>Roridomyces</taxon>
    </lineage>
</organism>
<gene>
    <name evidence="3" type="ORF">FB45DRAFT_761200</name>
</gene>
<dbReference type="SUPFAM" id="SSF54768">
    <property type="entry name" value="dsRNA-binding domain-like"/>
    <property type="match status" value="1"/>
</dbReference>
<keyword evidence="4" id="KW-1185">Reference proteome</keyword>
<dbReference type="EMBL" id="JARKIF010000034">
    <property type="protein sequence ID" value="KAJ7610973.1"/>
    <property type="molecule type" value="Genomic_DNA"/>
</dbReference>
<dbReference type="AlphaFoldDB" id="A0AAD7B5W0"/>
<dbReference type="PROSITE" id="PS50137">
    <property type="entry name" value="DS_RBD"/>
    <property type="match status" value="1"/>
</dbReference>
<feature type="domain" description="DRBM" evidence="2">
    <location>
        <begin position="1"/>
        <end position="69"/>
    </location>
</feature>